<protein>
    <submittedName>
        <fullName evidence="1">Uncharacterized protein</fullName>
    </submittedName>
</protein>
<keyword evidence="2" id="KW-1185">Reference proteome</keyword>
<dbReference type="STRING" id="471855.Shel_08310"/>
<dbReference type="Proteomes" id="UP000002026">
    <property type="component" value="Chromosome"/>
</dbReference>
<dbReference type="EMBL" id="CP001684">
    <property type="protein sequence ID" value="ACV21886.1"/>
    <property type="molecule type" value="Genomic_DNA"/>
</dbReference>
<gene>
    <name evidence="1" type="ordered locus">Shel_08310</name>
</gene>
<evidence type="ECO:0000313" key="2">
    <source>
        <dbReference type="Proteomes" id="UP000002026"/>
    </source>
</evidence>
<organism evidence="1 2">
    <name type="scientific">Slackia heliotrinireducens (strain ATCC 29202 / DSM 20476 / NCTC 11029 / RHS 1)</name>
    <name type="common">Peptococcus heliotrinreducens</name>
    <dbReference type="NCBI Taxonomy" id="471855"/>
    <lineage>
        <taxon>Bacteria</taxon>
        <taxon>Bacillati</taxon>
        <taxon>Actinomycetota</taxon>
        <taxon>Coriobacteriia</taxon>
        <taxon>Eggerthellales</taxon>
        <taxon>Eggerthellaceae</taxon>
        <taxon>Slackia</taxon>
    </lineage>
</organism>
<accession>C7N4Q1</accession>
<evidence type="ECO:0000313" key="1">
    <source>
        <dbReference type="EMBL" id="ACV21886.1"/>
    </source>
</evidence>
<sequence length="326" mass="37384">MVNGLTKAQEAQDAAFMCYATDEFIKPLYDEITALNPDYATYTLADMFAYLVQLDNELMLDDERETIGDELMLDFGNNMWANVHAGADLGSWEKIKTDKGLEAVYYAPRFVADLHHNRHPIFPGYDRGNVAVFLAEEREAYEALPVPYKVALLSLYVAQNIVTSLEWATHRVAACGKYLKSSGRLSPGARVTARYWLGGDGRYKGWELRIRDTKPPKEWFIDLSRYLRENTTAIDDCYGENAMTNKPAKEKKPRSNQGRTDTLVAFVHDILPARGKRPGKDGYTWEMARNDFWDEYPEYQDFYGTDKKGIAFSKAYREALKRREGR</sequence>
<name>C7N4Q1_SLAHD</name>
<dbReference type="AlphaFoldDB" id="C7N4Q1"/>
<reference evidence="1 2" key="1">
    <citation type="journal article" date="2009" name="Stand. Genomic Sci.">
        <title>Complete genome sequence of Slackia heliotrinireducens type strain (RHS 1).</title>
        <authorList>
            <person name="Pukall R."/>
            <person name="Lapidus A."/>
            <person name="Nolan M."/>
            <person name="Copeland A."/>
            <person name="Glavina Del Rio T."/>
            <person name="Lucas S."/>
            <person name="Chen F."/>
            <person name="Tice H."/>
            <person name="Cheng J.F."/>
            <person name="Chertkov O."/>
            <person name="Bruce D."/>
            <person name="Goodwin L."/>
            <person name="Kuske C."/>
            <person name="Brettin T."/>
            <person name="Detter J.C."/>
            <person name="Han C."/>
            <person name="Pitluck S."/>
            <person name="Pati A."/>
            <person name="Mavrommatis K."/>
            <person name="Ivanova N."/>
            <person name="Ovchinnikova G."/>
            <person name="Chen A."/>
            <person name="Palaniappan K."/>
            <person name="Schneider S."/>
            <person name="Rohde M."/>
            <person name="Chain P."/>
            <person name="D'haeseleer P."/>
            <person name="Goker M."/>
            <person name="Bristow J."/>
            <person name="Eisen J.A."/>
            <person name="Markowitz V."/>
            <person name="Kyrpides N.C."/>
            <person name="Klenk H.P."/>
            <person name="Hugenholtz P."/>
        </authorList>
    </citation>
    <scope>NUCLEOTIDE SEQUENCE [LARGE SCALE GENOMIC DNA]</scope>
    <source>
        <strain evidence="2">ATCC 29202 / DSM 20476 / NCTC 11029 / RHS 1</strain>
    </source>
</reference>
<dbReference type="KEGG" id="shi:Shel_08310"/>
<dbReference type="HOGENOM" id="CLU_852330_0_0_11"/>
<proteinExistence type="predicted"/>